<gene>
    <name evidence="1" type="ORF">JYE49_09110</name>
</gene>
<organism evidence="1 2">
    <name type="scientific">Aristaeella hokkaidonensis</name>
    <dbReference type="NCBI Taxonomy" id="3046382"/>
    <lineage>
        <taxon>Bacteria</taxon>
        <taxon>Bacillati</taxon>
        <taxon>Bacillota</taxon>
        <taxon>Clostridia</taxon>
        <taxon>Eubacteriales</taxon>
        <taxon>Aristaeellaceae</taxon>
        <taxon>Aristaeella</taxon>
    </lineage>
</organism>
<reference evidence="1" key="1">
    <citation type="submission" date="2021-01" db="EMBL/GenBank/DDBJ databases">
        <title>Complete genome sequence of Clostridiales bacterium R-7.</title>
        <authorList>
            <person name="Mahoney-Kurpe S.C."/>
            <person name="Palevich N."/>
            <person name="Koike S."/>
            <person name="Moon C.D."/>
            <person name="Attwood G.T."/>
        </authorList>
    </citation>
    <scope>NUCLEOTIDE SEQUENCE</scope>
    <source>
        <strain evidence="1">R-7</strain>
    </source>
</reference>
<proteinExistence type="predicted"/>
<sequence length="368" mass="41639">MNHIRSFLCFLLLMGMLLSAHLPSAGASSFVPEWDHVQRKLDCQGQKIVIDAITDTNLPETVCEYDASLRVMSEEKLRALVSVAAPGYENIPFIGLHAPGDDDGWVLEDEEAGIMAVPGNAFGVERYHETRDRFTVGTVFGFSHFYKEPIDPNAVANLKELSYPDALKLLAPVLARTELSLGNPQFVKVYDLDTLVSNQKTYNETFNEHHDYTWEAGDEVYEIQFPVYWQGLRLHTQGGYVVGNKSTAYPAMKIILQADGTLLQVYVSDPIDTPVAAGPEAKPLSLEQILDVYAQFLSSYALPDYVEPRVSRISLEYLVWEDYIGFHPTYHLVPVWCFYMPYTDSIVTPEYNYIQYFNAVTGEYLNRD</sequence>
<evidence type="ECO:0000313" key="1">
    <source>
        <dbReference type="EMBL" id="QUC66029.1"/>
    </source>
</evidence>
<name>A0AC61N091_9FIRM</name>
<dbReference type="EMBL" id="CP068393">
    <property type="protein sequence ID" value="QUC66029.1"/>
    <property type="molecule type" value="Genomic_DNA"/>
</dbReference>
<keyword evidence="2" id="KW-1185">Reference proteome</keyword>
<protein>
    <submittedName>
        <fullName evidence="1">Uncharacterized protein</fullName>
    </submittedName>
</protein>
<evidence type="ECO:0000313" key="2">
    <source>
        <dbReference type="Proteomes" id="UP000682782"/>
    </source>
</evidence>
<dbReference type="Proteomes" id="UP000682782">
    <property type="component" value="Chromosome"/>
</dbReference>
<accession>A0AC61N091</accession>